<evidence type="ECO:0000313" key="1">
    <source>
        <dbReference type="EMBL" id="EDL93303.1"/>
    </source>
</evidence>
<evidence type="ECO:0000313" key="2">
    <source>
        <dbReference type="Proteomes" id="UP000234681"/>
    </source>
</evidence>
<dbReference type="AlphaFoldDB" id="A6JTZ4"/>
<organism evidence="1 2">
    <name type="scientific">Rattus norvegicus</name>
    <name type="common">Rat</name>
    <dbReference type="NCBI Taxonomy" id="10116"/>
    <lineage>
        <taxon>Eukaryota</taxon>
        <taxon>Metazoa</taxon>
        <taxon>Chordata</taxon>
        <taxon>Craniata</taxon>
        <taxon>Vertebrata</taxon>
        <taxon>Euteleostomi</taxon>
        <taxon>Mammalia</taxon>
        <taxon>Eutheria</taxon>
        <taxon>Euarchontoglires</taxon>
        <taxon>Glires</taxon>
        <taxon>Rodentia</taxon>
        <taxon>Myomorpha</taxon>
        <taxon>Muroidea</taxon>
        <taxon>Muridae</taxon>
        <taxon>Murinae</taxon>
        <taxon>Rattus</taxon>
    </lineage>
</organism>
<gene>
    <name evidence="1" type="ORF">rCG_45889</name>
</gene>
<accession>A6JTZ4</accession>
<dbReference type="Proteomes" id="UP000234681">
    <property type="component" value="Chromosome 3"/>
</dbReference>
<name>A6JTZ4_RAT</name>
<protein>
    <submittedName>
        <fullName evidence="1">RCG45889</fullName>
    </submittedName>
</protein>
<dbReference type="EMBL" id="CH474001">
    <property type="protein sequence ID" value="EDL93303.1"/>
    <property type="molecule type" value="Genomic_DNA"/>
</dbReference>
<reference evidence="1 2" key="1">
    <citation type="submission" date="2005-09" db="EMBL/GenBank/DDBJ databases">
        <authorList>
            <person name="Mural R.J."/>
            <person name="Li P.W."/>
            <person name="Adams M.D."/>
            <person name="Amanatides P.G."/>
            <person name="Baden-Tillson H."/>
            <person name="Barnstead M."/>
            <person name="Chin S.H."/>
            <person name="Dew I."/>
            <person name="Evans C.A."/>
            <person name="Ferriera S."/>
            <person name="Flanigan M."/>
            <person name="Fosler C."/>
            <person name="Glodek A."/>
            <person name="Gu Z."/>
            <person name="Holt R.A."/>
            <person name="Jennings D."/>
            <person name="Kraft C.L."/>
            <person name="Lu F."/>
            <person name="Nguyen T."/>
            <person name="Nusskern D.R."/>
            <person name="Pfannkoch C.M."/>
            <person name="Sitter C."/>
            <person name="Sutton G.G."/>
            <person name="Venter J.C."/>
            <person name="Wang Z."/>
            <person name="Woodage T."/>
            <person name="Zheng X.H."/>
            <person name="Zhong F."/>
        </authorList>
    </citation>
    <scope>NUCLEOTIDE SEQUENCE [LARGE SCALE GENOMIC DNA]</scope>
    <source>
        <strain>BN</strain>
        <strain evidence="2">Sprague-Dawley</strain>
    </source>
</reference>
<proteinExistence type="predicted"/>
<sequence length="48" mass="5108">MAGSEIPGCRRPWEPGGSGGLAEVKCAPCWLEGCHQQGGLSRRQKVKV</sequence>